<protein>
    <submittedName>
        <fullName evidence="1">3-oxoacyl-ACP reductase</fullName>
        <ecNumber evidence="1">1.1.1.100</ecNumber>
    </submittedName>
</protein>
<keyword evidence="2" id="KW-1185">Reference proteome</keyword>
<organism evidence="1 2">
    <name type="scientific">Paraburkholderia phymatum</name>
    <dbReference type="NCBI Taxonomy" id="148447"/>
    <lineage>
        <taxon>Bacteria</taxon>
        <taxon>Pseudomonadati</taxon>
        <taxon>Pseudomonadota</taxon>
        <taxon>Betaproteobacteria</taxon>
        <taxon>Burkholderiales</taxon>
        <taxon>Burkholderiaceae</taxon>
        <taxon>Paraburkholderia</taxon>
    </lineage>
</organism>
<evidence type="ECO:0000313" key="1">
    <source>
        <dbReference type="EMBL" id="MEX3935056.1"/>
    </source>
</evidence>
<name>A0ACC6U5V6_9BURK</name>
<dbReference type="EC" id="1.1.1.100" evidence="1"/>
<proteinExistence type="predicted"/>
<comment type="caution">
    <text evidence="1">The sequence shown here is derived from an EMBL/GenBank/DDBJ whole genome shotgun (WGS) entry which is preliminary data.</text>
</comment>
<accession>A0ACC6U5V6</accession>
<evidence type="ECO:0000313" key="2">
    <source>
        <dbReference type="Proteomes" id="UP001558850"/>
    </source>
</evidence>
<reference evidence="1" key="1">
    <citation type="submission" date="2024-07" db="EMBL/GenBank/DDBJ databases">
        <title>A survey of Mimosa microsymbionts across Brazilian biomes reveals a high diversity of Paraburkholderia nodulating endemic species, but also that Cupriavidus is common as a symbiont of widespread species.</title>
        <authorList>
            <person name="Rouws L."/>
            <person name="Barauna A."/>
            <person name="Beukes C."/>
            <person name="Rouws J.R.C."/>
            <person name="De Faria S.M."/>
            <person name="Gross E."/>
            <person name="Bueno Dos Reis Junior F."/>
            <person name="Simon M.F."/>
            <person name="Maluk M."/>
            <person name="Odee D.W."/>
            <person name="Kenicer G."/>
            <person name="Young J.P.W."/>
            <person name="Reis V.M."/>
            <person name="Zilli J."/>
            <person name="James E.K."/>
        </authorList>
    </citation>
    <scope>NUCLEOTIDE SEQUENCE</scope>
    <source>
        <strain evidence="1">EG181B</strain>
    </source>
</reference>
<keyword evidence="1" id="KW-0560">Oxidoreductase</keyword>
<sequence length="499" mass="51815">MNDSYLNFVNSPLGARLARSLHLPKPEMLRRYRADAPEFDGIVAVGAGPSPQLLDALAGVIARIGMTSVAHAGASAWMPLANRHGLMTGRFEPADPAAGSQAGSQARVRALVFDASGIADSAQLDTVYAFFHDALRSLDKCGRIVVLGRPPEACASPRQWTAQRALEGVTRSLGKEARRGIASNLVYVADGVKSSAERSAASSAASSDESSNDSGIRSGIESTLRFFLSPRSAYVSGQVVRIGTAPSSLGDDFDWTQPLAGQRAVVTGAARGIGAAIANVLAAQGAHVTGIDVPAATDALDATMRQISGTALPFDITAPETPAQIAAALDELGVDVFVHNAGITKDKTIAKMSEPAWRNVIDINLSAQERIDEALLEAGTLRDGGRIVCVSSIGGIAGNIGQTNYAASKAGVIGRVQSMAPHLAKRRITINAVAPGFIETQMTAKMPLAIREAGRRMNSMSQGGQPVDVAQTIAWLAHPGSAGITGQVVRVCGQSLIGA</sequence>
<dbReference type="EMBL" id="JBFRCH010000017">
    <property type="protein sequence ID" value="MEX3935056.1"/>
    <property type="molecule type" value="Genomic_DNA"/>
</dbReference>
<dbReference type="Proteomes" id="UP001558850">
    <property type="component" value="Unassembled WGS sequence"/>
</dbReference>
<gene>
    <name evidence="1" type="ORF">AB4Y32_25235</name>
</gene>